<accession>A0A640S974</accession>
<organism evidence="6 8">
    <name type="scientific">Streptomyces caniferus</name>
    <dbReference type="NCBI Taxonomy" id="285557"/>
    <lineage>
        <taxon>Bacteria</taxon>
        <taxon>Bacillati</taxon>
        <taxon>Actinomycetota</taxon>
        <taxon>Actinomycetes</taxon>
        <taxon>Kitasatosporales</taxon>
        <taxon>Streptomycetaceae</taxon>
        <taxon>Streptomyces</taxon>
    </lineage>
</organism>
<evidence type="ECO:0000256" key="1">
    <source>
        <dbReference type="ARBA" id="ARBA00022603"/>
    </source>
</evidence>
<dbReference type="RefSeq" id="WP_246295711.1">
    <property type="nucleotide sequence ID" value="NZ_BAAATH010000002.1"/>
</dbReference>
<evidence type="ECO:0000313" key="8">
    <source>
        <dbReference type="Proteomes" id="UP000435837"/>
    </source>
</evidence>
<evidence type="ECO:0000313" key="6">
    <source>
        <dbReference type="EMBL" id="GFE06175.1"/>
    </source>
</evidence>
<dbReference type="InterPro" id="IPR036390">
    <property type="entry name" value="WH_DNA-bd_sf"/>
</dbReference>
<evidence type="ECO:0000256" key="2">
    <source>
        <dbReference type="ARBA" id="ARBA00022679"/>
    </source>
</evidence>
<dbReference type="Pfam" id="PF08100">
    <property type="entry name" value="Dimerisation"/>
    <property type="match status" value="1"/>
</dbReference>
<dbReference type="Proteomes" id="UP000435837">
    <property type="component" value="Unassembled WGS sequence"/>
</dbReference>
<dbReference type="AlphaFoldDB" id="A0A640S974"/>
<protein>
    <submittedName>
        <fullName evidence="7">Methyltransferase</fullName>
    </submittedName>
</protein>
<dbReference type="SUPFAM" id="SSF53335">
    <property type="entry name" value="S-adenosyl-L-methionine-dependent methyltransferases"/>
    <property type="match status" value="1"/>
</dbReference>
<dbReference type="PIRSF" id="PIRSF005739">
    <property type="entry name" value="O-mtase"/>
    <property type="match status" value="1"/>
</dbReference>
<dbReference type="InterPro" id="IPR012967">
    <property type="entry name" value="COMT_dimerisation"/>
</dbReference>
<feature type="domain" description="O-methyltransferase dimerisation" evidence="5">
    <location>
        <begin position="31"/>
        <end position="108"/>
    </location>
</feature>
<dbReference type="Pfam" id="PF00891">
    <property type="entry name" value="Methyltransf_2"/>
    <property type="match status" value="1"/>
</dbReference>
<keyword evidence="2" id="KW-0808">Transferase</keyword>
<dbReference type="GO" id="GO:0008171">
    <property type="term" value="F:O-methyltransferase activity"/>
    <property type="evidence" value="ECO:0007669"/>
    <property type="project" value="InterPro"/>
</dbReference>
<dbReference type="PANTHER" id="PTHR43712:SF2">
    <property type="entry name" value="O-METHYLTRANSFERASE CICE"/>
    <property type="match status" value="1"/>
</dbReference>
<evidence type="ECO:0000256" key="3">
    <source>
        <dbReference type="ARBA" id="ARBA00022691"/>
    </source>
</evidence>
<dbReference type="InterPro" id="IPR001077">
    <property type="entry name" value="COMT_C"/>
</dbReference>
<keyword evidence="1 7" id="KW-0489">Methyltransferase</keyword>
<gene>
    <name evidence="7" type="ORF">OG727_03295</name>
    <name evidence="6" type="ORF">Scani_24430</name>
</gene>
<sequence length="361" mass="39300">MTTVHPLVDTSLLPSATHEEKVIRTAHAFYEHLIGLWAPAIIEAAHETGIFAALADRPVTADDLAASLHADPRTTRVLLDALYAYDVIDRIRSTDSFLYVLSDAARECLLPGGVFSIAGKMVHDRRVAWSAWANLGEVVRQGTRTGTENDNQISERDYESLVGGINFWAPPIVDVLTDELRRRGADGGTPATVLDVGCGTGLYSQLLLRAFPAWCAMGLDAERIAPLAAAQGQRLGVADRFLVRSGDFWTEDWGTGHDHLLFANIFHLLTPASGQRLMDLAARSVSATGTVVVIDQILDAEREAKTPQDRFALLFAASMANTGGGDAYTFQDYDDWFAGAGMKRVATLDAPMHRILLAQRL</sequence>
<reference evidence="6 8" key="1">
    <citation type="submission" date="2019-12" db="EMBL/GenBank/DDBJ databases">
        <title>Whole genome shotgun sequence of Streptomyces caniferus NBRC 15389.</title>
        <authorList>
            <person name="Ichikawa N."/>
            <person name="Kimura A."/>
            <person name="Kitahashi Y."/>
            <person name="Komaki H."/>
            <person name="Tamura T."/>
        </authorList>
    </citation>
    <scope>NUCLEOTIDE SEQUENCE [LARGE SCALE GENOMIC DNA]</scope>
    <source>
        <strain evidence="6 8">NBRC 15389</strain>
    </source>
</reference>
<evidence type="ECO:0000313" key="9">
    <source>
        <dbReference type="Proteomes" id="UP001432292"/>
    </source>
</evidence>
<dbReference type="InterPro" id="IPR029063">
    <property type="entry name" value="SAM-dependent_MTases_sf"/>
</dbReference>
<keyword evidence="9" id="KW-1185">Reference proteome</keyword>
<keyword evidence="3" id="KW-0949">S-adenosyl-L-methionine</keyword>
<dbReference type="Gene3D" id="1.10.10.10">
    <property type="entry name" value="Winged helix-like DNA-binding domain superfamily/Winged helix DNA-binding domain"/>
    <property type="match status" value="1"/>
</dbReference>
<name>A0A640S974_9ACTN</name>
<evidence type="ECO:0000313" key="7">
    <source>
        <dbReference type="EMBL" id="WUS21399.1"/>
    </source>
</evidence>
<dbReference type="GeneID" id="96640114"/>
<reference evidence="7" key="2">
    <citation type="submission" date="2022-10" db="EMBL/GenBank/DDBJ databases">
        <title>The complete genomes of actinobacterial strains from the NBC collection.</title>
        <authorList>
            <person name="Joergensen T.S."/>
            <person name="Alvarez Arevalo M."/>
            <person name="Sterndorff E.B."/>
            <person name="Faurdal D."/>
            <person name="Vuksanovic O."/>
            <person name="Mourched A.-S."/>
            <person name="Charusanti P."/>
            <person name="Shaw S."/>
            <person name="Blin K."/>
            <person name="Weber T."/>
        </authorList>
    </citation>
    <scope>NUCLEOTIDE SEQUENCE</scope>
    <source>
        <strain evidence="7">NBC_01256</strain>
    </source>
</reference>
<dbReference type="SUPFAM" id="SSF46785">
    <property type="entry name" value="Winged helix' DNA-binding domain"/>
    <property type="match status" value="1"/>
</dbReference>
<dbReference type="PANTHER" id="PTHR43712">
    <property type="entry name" value="PUTATIVE (AFU_ORTHOLOGUE AFUA_4G14580)-RELATED"/>
    <property type="match status" value="1"/>
</dbReference>
<dbReference type="EMBL" id="CP108473">
    <property type="protein sequence ID" value="WUS21399.1"/>
    <property type="molecule type" value="Genomic_DNA"/>
</dbReference>
<dbReference type="InterPro" id="IPR036388">
    <property type="entry name" value="WH-like_DNA-bd_sf"/>
</dbReference>
<proteinExistence type="predicted"/>
<dbReference type="PROSITE" id="PS51683">
    <property type="entry name" value="SAM_OMT_II"/>
    <property type="match status" value="1"/>
</dbReference>
<dbReference type="InterPro" id="IPR016461">
    <property type="entry name" value="COMT-like"/>
</dbReference>
<feature type="domain" description="O-methyltransferase C-terminal" evidence="4">
    <location>
        <begin position="192"/>
        <end position="342"/>
    </location>
</feature>
<dbReference type="GO" id="GO:0046983">
    <property type="term" value="F:protein dimerization activity"/>
    <property type="evidence" value="ECO:0007669"/>
    <property type="project" value="InterPro"/>
</dbReference>
<dbReference type="Gene3D" id="3.40.50.150">
    <property type="entry name" value="Vaccinia Virus protein VP39"/>
    <property type="match status" value="1"/>
</dbReference>
<evidence type="ECO:0000259" key="4">
    <source>
        <dbReference type="Pfam" id="PF00891"/>
    </source>
</evidence>
<dbReference type="EMBL" id="BLIN01000003">
    <property type="protein sequence ID" value="GFE06175.1"/>
    <property type="molecule type" value="Genomic_DNA"/>
</dbReference>
<dbReference type="Proteomes" id="UP001432292">
    <property type="component" value="Chromosome"/>
</dbReference>
<dbReference type="GO" id="GO:0032259">
    <property type="term" value="P:methylation"/>
    <property type="evidence" value="ECO:0007669"/>
    <property type="project" value="UniProtKB-KW"/>
</dbReference>
<evidence type="ECO:0000259" key="5">
    <source>
        <dbReference type="Pfam" id="PF08100"/>
    </source>
</evidence>